<dbReference type="Proteomes" id="UP000033958">
    <property type="component" value="Unassembled WGS sequence"/>
</dbReference>
<comment type="caution">
    <text evidence="2">The sequence shown here is derived from an EMBL/GenBank/DDBJ whole genome shotgun (WGS) entry which is preliminary data.</text>
</comment>
<organism evidence="2 3">
    <name type="scientific">candidate division Kazan bacterium GW2011_GWB1_45_10</name>
    <dbReference type="NCBI Taxonomy" id="1620411"/>
    <lineage>
        <taxon>Bacteria</taxon>
        <taxon>Bacteria division Kazan-3B-28</taxon>
    </lineage>
</organism>
<name>A0A0G1NRI0_UNCK3</name>
<dbReference type="SUPFAM" id="SSF88697">
    <property type="entry name" value="PUA domain-like"/>
    <property type="match status" value="1"/>
</dbReference>
<dbReference type="Gene3D" id="2.30.130.30">
    <property type="entry name" value="Hypothetical protein"/>
    <property type="match status" value="1"/>
</dbReference>
<evidence type="ECO:0000313" key="2">
    <source>
        <dbReference type="EMBL" id="KKT86804.1"/>
    </source>
</evidence>
<protein>
    <submittedName>
        <fullName evidence="2">ASCH domain protein</fullName>
    </submittedName>
</protein>
<evidence type="ECO:0000313" key="3">
    <source>
        <dbReference type="Proteomes" id="UP000033958"/>
    </source>
</evidence>
<dbReference type="InterPro" id="IPR015947">
    <property type="entry name" value="PUA-like_sf"/>
</dbReference>
<sequence>MAIVKKKMWPGYLEDITSGKKKYDMRLNDFEINEGDTLVLEEWDPATQQYTGRNIEKKVAYVGKFDLKNSFWPTEEILDKGIQIISLE</sequence>
<proteinExistence type="predicted"/>
<reference evidence="2 3" key="1">
    <citation type="journal article" date="2015" name="Nature">
        <title>rRNA introns, odd ribosomes, and small enigmatic genomes across a large radiation of phyla.</title>
        <authorList>
            <person name="Brown C.T."/>
            <person name="Hug L.A."/>
            <person name="Thomas B.C."/>
            <person name="Sharon I."/>
            <person name="Castelle C.J."/>
            <person name="Singh A."/>
            <person name="Wilkins M.J."/>
            <person name="Williams K.H."/>
            <person name="Banfield J.F."/>
        </authorList>
    </citation>
    <scope>NUCLEOTIDE SEQUENCE [LARGE SCALE GENOMIC DNA]</scope>
</reference>
<gene>
    <name evidence="2" type="ORF">VE97_C0017G0003</name>
</gene>
<evidence type="ECO:0000259" key="1">
    <source>
        <dbReference type="Pfam" id="PF12961"/>
    </source>
</evidence>
<dbReference type="AlphaFoldDB" id="A0A0G1NRI0"/>
<dbReference type="Pfam" id="PF12961">
    <property type="entry name" value="DUF3850"/>
    <property type="match status" value="1"/>
</dbReference>
<dbReference type="InterPro" id="IPR039440">
    <property type="entry name" value="DUF3850"/>
</dbReference>
<feature type="domain" description="DUF3850" evidence="1">
    <location>
        <begin position="7"/>
        <end position="69"/>
    </location>
</feature>
<dbReference type="EMBL" id="LCJZ01000017">
    <property type="protein sequence ID" value="KKT86804.1"/>
    <property type="molecule type" value="Genomic_DNA"/>
</dbReference>
<accession>A0A0G1NRI0</accession>